<sequence>MRRNMNLRGSNRDCGQTRAGSMWVLPQTLQEVCNLRRLCQLQSKALPRARRMVHSEWDKPLREPLGNLETPECDWCGLKAPNVVFAPCFHRLCRGYGGAAAPAALGDMFRSCQACSLHSFQRPRKA</sequence>
<dbReference type="GeneID" id="38138437"/>
<keyword evidence="2" id="KW-1185">Reference proteome</keyword>
<gene>
    <name evidence="1" type="ORF">BDQ94DRAFT_164637</name>
</gene>
<reference evidence="1 2" key="1">
    <citation type="submission" date="2018-07" db="EMBL/GenBank/DDBJ databases">
        <title>The genomes of Aspergillus section Nigri reveals drivers in fungal speciation.</title>
        <authorList>
            <consortium name="DOE Joint Genome Institute"/>
            <person name="Vesth T.C."/>
            <person name="Nybo J."/>
            <person name="Theobald S."/>
            <person name="Brandl J."/>
            <person name="Frisvad J.C."/>
            <person name="Nielsen K.F."/>
            <person name="Lyhne E.K."/>
            <person name="Kogle M.E."/>
            <person name="Kuo A."/>
            <person name="Riley R."/>
            <person name="Clum A."/>
            <person name="Nolan M."/>
            <person name="Lipzen A."/>
            <person name="Salamov A."/>
            <person name="Henrissat B."/>
            <person name="Wiebenga A."/>
            <person name="De vries R.P."/>
            <person name="Grigoriev I.V."/>
            <person name="Mortensen U.H."/>
            <person name="Andersen M.R."/>
            <person name="Baker S.E."/>
        </authorList>
    </citation>
    <scope>NUCLEOTIDE SEQUENCE [LARGE SCALE GENOMIC DNA]</scope>
    <source>
        <strain evidence="1 2">CBS 139.54b</strain>
    </source>
</reference>
<dbReference type="AlphaFoldDB" id="A0A3F3PH85"/>
<evidence type="ECO:0000313" key="1">
    <source>
        <dbReference type="EMBL" id="RDH26248.1"/>
    </source>
</evidence>
<protein>
    <submittedName>
        <fullName evidence="1">Uncharacterized protein</fullName>
    </submittedName>
</protein>
<evidence type="ECO:0000313" key="2">
    <source>
        <dbReference type="Proteomes" id="UP000253729"/>
    </source>
</evidence>
<dbReference type="EMBL" id="KZ852195">
    <property type="protein sequence ID" value="RDH26248.1"/>
    <property type="molecule type" value="Genomic_DNA"/>
</dbReference>
<organism evidence="1 2">
    <name type="scientific">Aspergillus welwitschiae</name>
    <dbReference type="NCBI Taxonomy" id="1341132"/>
    <lineage>
        <taxon>Eukaryota</taxon>
        <taxon>Fungi</taxon>
        <taxon>Dikarya</taxon>
        <taxon>Ascomycota</taxon>
        <taxon>Pezizomycotina</taxon>
        <taxon>Eurotiomycetes</taxon>
        <taxon>Eurotiomycetidae</taxon>
        <taxon>Eurotiales</taxon>
        <taxon>Aspergillaceae</taxon>
        <taxon>Aspergillus</taxon>
        <taxon>Aspergillus subgen. Circumdati</taxon>
    </lineage>
</organism>
<accession>A0A3F3PH85</accession>
<name>A0A3F3PH85_9EURO</name>
<proteinExistence type="predicted"/>
<dbReference type="RefSeq" id="XP_026619270.1">
    <property type="nucleotide sequence ID" value="XM_026770081.1"/>
</dbReference>
<dbReference type="Proteomes" id="UP000253729">
    <property type="component" value="Unassembled WGS sequence"/>
</dbReference>